<dbReference type="EMBL" id="KV453914">
    <property type="protein sequence ID" value="ODV77842.1"/>
    <property type="molecule type" value="Genomic_DNA"/>
</dbReference>
<dbReference type="PRINTS" id="PR00153">
    <property type="entry name" value="CSAPPISMRASE"/>
</dbReference>
<dbReference type="STRING" id="984487.A0A1E4SEM4"/>
<dbReference type="SMART" id="SM00320">
    <property type="entry name" value="WD40"/>
    <property type="match status" value="4"/>
</dbReference>
<organism evidence="10 11">
    <name type="scientific">Suhomyces tanzawaensis NRRL Y-17324</name>
    <dbReference type="NCBI Taxonomy" id="984487"/>
    <lineage>
        <taxon>Eukaryota</taxon>
        <taxon>Fungi</taxon>
        <taxon>Dikarya</taxon>
        <taxon>Ascomycota</taxon>
        <taxon>Saccharomycotina</taxon>
        <taxon>Pichiomycetes</taxon>
        <taxon>Debaryomycetaceae</taxon>
        <taxon>Suhomyces</taxon>
    </lineage>
</organism>
<keyword evidence="5" id="KW-0697">Rotamase</keyword>
<dbReference type="Gene3D" id="2.130.10.10">
    <property type="entry name" value="YVTN repeat-like/Quinoprotein amine dehydrogenase"/>
    <property type="match status" value="1"/>
</dbReference>
<protein>
    <recommendedName>
        <fullName evidence="2">peptidylprolyl isomerase</fullName>
        <ecNumber evidence="2">5.2.1.8</ecNumber>
    </recommendedName>
</protein>
<dbReference type="InterPro" id="IPR015943">
    <property type="entry name" value="WD40/YVTN_repeat-like_dom_sf"/>
</dbReference>
<proteinExistence type="predicted"/>
<dbReference type="InterPro" id="IPR044666">
    <property type="entry name" value="Cyclophilin_A-like"/>
</dbReference>
<evidence type="ECO:0000256" key="8">
    <source>
        <dbReference type="SAM" id="MobiDB-lite"/>
    </source>
</evidence>
<accession>A0A1E4SEM4</accession>
<dbReference type="AlphaFoldDB" id="A0A1E4SEM4"/>
<name>A0A1E4SEM4_9ASCO</name>
<evidence type="ECO:0000313" key="11">
    <source>
        <dbReference type="Proteomes" id="UP000094285"/>
    </source>
</evidence>
<dbReference type="OrthoDB" id="271386at2759"/>
<dbReference type="PANTHER" id="PTHR45625:SF4">
    <property type="entry name" value="PEPTIDYLPROLYL ISOMERASE DOMAIN AND WD REPEAT-CONTAINING PROTEIN 1"/>
    <property type="match status" value="1"/>
</dbReference>
<dbReference type="EC" id="5.2.1.8" evidence="2"/>
<evidence type="ECO:0000256" key="2">
    <source>
        <dbReference type="ARBA" id="ARBA00013194"/>
    </source>
</evidence>
<feature type="repeat" description="WD" evidence="7">
    <location>
        <begin position="59"/>
        <end position="100"/>
    </location>
</feature>
<dbReference type="Pfam" id="PF00160">
    <property type="entry name" value="Pro_isomerase"/>
    <property type="match status" value="1"/>
</dbReference>
<reference evidence="11" key="1">
    <citation type="submission" date="2016-05" db="EMBL/GenBank/DDBJ databases">
        <title>Comparative genomics of biotechnologically important yeasts.</title>
        <authorList>
            <consortium name="DOE Joint Genome Institute"/>
            <person name="Riley R."/>
            <person name="Haridas S."/>
            <person name="Wolfe K.H."/>
            <person name="Lopes M.R."/>
            <person name="Hittinger C.T."/>
            <person name="Goker M."/>
            <person name="Salamov A."/>
            <person name="Wisecaver J."/>
            <person name="Long T.M."/>
            <person name="Aerts A.L."/>
            <person name="Barry K."/>
            <person name="Choi C."/>
            <person name="Clum A."/>
            <person name="Coughlan A.Y."/>
            <person name="Deshpande S."/>
            <person name="Douglass A.P."/>
            <person name="Hanson S.J."/>
            <person name="Klenk H.-P."/>
            <person name="Labutti K."/>
            <person name="Lapidus A."/>
            <person name="Lindquist E."/>
            <person name="Lipzen A."/>
            <person name="Meier-Kolthoff J.P."/>
            <person name="Ohm R.A."/>
            <person name="Otillar R.P."/>
            <person name="Pangilinan J."/>
            <person name="Peng Y."/>
            <person name="Rokas A."/>
            <person name="Rosa C.A."/>
            <person name="Scheuner C."/>
            <person name="Sibirny A.A."/>
            <person name="Slot J.C."/>
            <person name="Stielow J.B."/>
            <person name="Sun H."/>
            <person name="Kurtzman C.P."/>
            <person name="Blackwell M."/>
            <person name="Grigoriev I.V."/>
            <person name="Jeffries T.W."/>
        </authorList>
    </citation>
    <scope>NUCLEOTIDE SEQUENCE [LARGE SCALE GENOMIC DNA]</scope>
    <source>
        <strain evidence="11">NRRL Y-17324</strain>
    </source>
</reference>
<dbReference type="SUPFAM" id="SSF50978">
    <property type="entry name" value="WD40 repeat-like"/>
    <property type="match status" value="1"/>
</dbReference>
<dbReference type="InterPro" id="IPR001680">
    <property type="entry name" value="WD40_rpt"/>
</dbReference>
<dbReference type="SUPFAM" id="SSF50891">
    <property type="entry name" value="Cyclophilin-like"/>
    <property type="match status" value="1"/>
</dbReference>
<evidence type="ECO:0000256" key="7">
    <source>
        <dbReference type="PROSITE-ProRule" id="PRU00221"/>
    </source>
</evidence>
<dbReference type="Pfam" id="PF00400">
    <property type="entry name" value="WD40"/>
    <property type="match status" value="1"/>
</dbReference>
<feature type="region of interest" description="Disordered" evidence="8">
    <location>
        <begin position="1"/>
        <end position="39"/>
    </location>
</feature>
<evidence type="ECO:0000313" key="10">
    <source>
        <dbReference type="EMBL" id="ODV77842.1"/>
    </source>
</evidence>
<dbReference type="GO" id="GO:0003755">
    <property type="term" value="F:peptidyl-prolyl cis-trans isomerase activity"/>
    <property type="evidence" value="ECO:0007669"/>
    <property type="project" value="UniProtKB-KW"/>
</dbReference>
<evidence type="ECO:0000256" key="4">
    <source>
        <dbReference type="ARBA" id="ARBA00022737"/>
    </source>
</evidence>
<dbReference type="PROSITE" id="PS50082">
    <property type="entry name" value="WD_REPEATS_2"/>
    <property type="match status" value="1"/>
</dbReference>
<feature type="domain" description="PPIase cyclophilin-type" evidence="9">
    <location>
        <begin position="443"/>
        <end position="597"/>
    </location>
</feature>
<dbReference type="InterPro" id="IPR002130">
    <property type="entry name" value="Cyclophilin-type_PPIase_dom"/>
</dbReference>
<dbReference type="Proteomes" id="UP000094285">
    <property type="component" value="Unassembled WGS sequence"/>
</dbReference>
<dbReference type="FunFam" id="2.40.100.10:FF:000003">
    <property type="entry name" value="Peptidylprolyl isomerase domain and WD repeat-containing 1"/>
    <property type="match status" value="1"/>
</dbReference>
<dbReference type="PROSITE" id="PS50072">
    <property type="entry name" value="CSA_PPIASE_2"/>
    <property type="match status" value="1"/>
</dbReference>
<dbReference type="GeneID" id="30985136"/>
<dbReference type="PROSITE" id="PS00170">
    <property type="entry name" value="CSA_PPIASE_1"/>
    <property type="match status" value="1"/>
</dbReference>
<dbReference type="InterPro" id="IPR020892">
    <property type="entry name" value="Cyclophilin-type_PPIase_CS"/>
</dbReference>
<dbReference type="GO" id="GO:0005634">
    <property type="term" value="C:nucleus"/>
    <property type="evidence" value="ECO:0007669"/>
    <property type="project" value="UniProtKB-ARBA"/>
</dbReference>
<dbReference type="RefSeq" id="XP_020062964.1">
    <property type="nucleotide sequence ID" value="XM_020211000.1"/>
</dbReference>
<keyword evidence="11" id="KW-1185">Reference proteome</keyword>
<dbReference type="Gene3D" id="2.40.100.10">
    <property type="entry name" value="Cyclophilin-like"/>
    <property type="match status" value="1"/>
</dbReference>
<gene>
    <name evidence="10" type="ORF">CANTADRAFT_69014</name>
</gene>
<keyword evidence="4" id="KW-0677">Repeat</keyword>
<evidence type="ECO:0000256" key="6">
    <source>
        <dbReference type="ARBA" id="ARBA00023235"/>
    </source>
</evidence>
<evidence type="ECO:0000256" key="3">
    <source>
        <dbReference type="ARBA" id="ARBA00022574"/>
    </source>
</evidence>
<comment type="catalytic activity">
    <reaction evidence="1">
        <text>[protein]-peptidylproline (omega=180) = [protein]-peptidylproline (omega=0)</text>
        <dbReference type="Rhea" id="RHEA:16237"/>
        <dbReference type="Rhea" id="RHEA-COMP:10747"/>
        <dbReference type="Rhea" id="RHEA-COMP:10748"/>
        <dbReference type="ChEBI" id="CHEBI:83833"/>
        <dbReference type="ChEBI" id="CHEBI:83834"/>
        <dbReference type="EC" id="5.2.1.8"/>
    </reaction>
</comment>
<dbReference type="GO" id="GO:0006457">
    <property type="term" value="P:protein folding"/>
    <property type="evidence" value="ECO:0007669"/>
    <property type="project" value="InterPro"/>
</dbReference>
<keyword evidence="6" id="KW-0413">Isomerase</keyword>
<keyword evidence="3 7" id="KW-0853">WD repeat</keyword>
<evidence type="ECO:0000256" key="1">
    <source>
        <dbReference type="ARBA" id="ARBA00000971"/>
    </source>
</evidence>
<evidence type="ECO:0000259" key="9">
    <source>
        <dbReference type="PROSITE" id="PS50072"/>
    </source>
</evidence>
<evidence type="ECO:0000256" key="5">
    <source>
        <dbReference type="ARBA" id="ARBA00023110"/>
    </source>
</evidence>
<dbReference type="InterPro" id="IPR029000">
    <property type="entry name" value="Cyclophilin-like_dom_sf"/>
</dbReference>
<dbReference type="InterPro" id="IPR036322">
    <property type="entry name" value="WD40_repeat_dom_sf"/>
</dbReference>
<dbReference type="PANTHER" id="PTHR45625">
    <property type="entry name" value="PEPTIDYL-PROLYL CIS-TRANS ISOMERASE-RELATED"/>
    <property type="match status" value="1"/>
</dbReference>
<sequence length="598" mass="68348">MSKRQIENTSDSDSDSDDVLGPSLQPSVTKDAKGPTTKRKKRTVVIDDYNLFNEYYNYSYKNESRITSLAKTPDDTLIVTGFRNGMVKFWQKDQQDVKSSVVQKDNEDEDDRYGQLKCVKQFLAHPDCEVRQLLVNQDGLKLVSVGENDATLKVFDLKSLDMIQVLNTDFIPNTRTSESNCWFYTNNEEKLLVNDQDSNKMVVMTEEEIEMIDSPHKHPIHCMSFNSKYQCFLSSDIRGILEYWSPSTRTLPDGISFQYKSETDLFELVKSKSKPSSICFSEDQQMFATISYPDNFIRLFNFKTGKLIKKLDESHVSTVKMNPSSFDFEKYANSRNILFDKNDKVLIYPSLQGIKILNLQTNKLLKVIGTIDQDSSFLQFNQLRLFKRLNVEKFSLDMISSNNSIIQSQLIRRPLIISSSINSNCLYIFGNKKNSRNSSPKTEYSKVVLHTTLGDIKISLFEKLTPKTVENFVKLCQKKYYNNVIFHRVIENFMIQTGDPLGDGTGGDSIWGGHFKDEFNHLLNHSKPFMVSMANAGPNTNGSQFFITTEPAQFLDNKHTIFGEVIEGFDTVKSIEKVQTDESDKPLDQVAILSTSLS</sequence>